<dbReference type="SUPFAM" id="SSF52151">
    <property type="entry name" value="FabD/lysophospholipase-like"/>
    <property type="match status" value="1"/>
</dbReference>
<dbReference type="PANTHER" id="PTHR14226">
    <property type="entry name" value="NEUROPATHY TARGET ESTERASE/SWISS CHEESE D.MELANOGASTER"/>
    <property type="match status" value="1"/>
</dbReference>
<dbReference type="PANTHER" id="PTHR14226:SF78">
    <property type="entry name" value="SLR0060 PROTEIN"/>
    <property type="match status" value="1"/>
</dbReference>
<evidence type="ECO:0000313" key="6">
    <source>
        <dbReference type="EMBL" id="MDF0707448.1"/>
    </source>
</evidence>
<accession>A0ABT5XNI4</accession>
<dbReference type="EMBL" id="JARFVA010000002">
    <property type="protein sequence ID" value="MDF0707448.1"/>
    <property type="molecule type" value="Genomic_DNA"/>
</dbReference>
<dbReference type="InterPro" id="IPR002641">
    <property type="entry name" value="PNPLA_dom"/>
</dbReference>
<comment type="caution">
    <text evidence="6">The sequence shown here is derived from an EMBL/GenBank/DDBJ whole genome shotgun (WGS) entry which is preliminary data.</text>
</comment>
<protein>
    <submittedName>
        <fullName evidence="6">Patatin-like phospholipase family protein</fullName>
    </submittedName>
</protein>
<dbReference type="InterPro" id="IPR050301">
    <property type="entry name" value="NTE"/>
</dbReference>
<evidence type="ECO:0000259" key="5">
    <source>
        <dbReference type="PROSITE" id="PS51635"/>
    </source>
</evidence>
<feature type="short sequence motif" description="GXSXG" evidence="4">
    <location>
        <begin position="36"/>
        <end position="40"/>
    </location>
</feature>
<evidence type="ECO:0000256" key="2">
    <source>
        <dbReference type="ARBA" id="ARBA00022963"/>
    </source>
</evidence>
<evidence type="ECO:0000256" key="1">
    <source>
        <dbReference type="ARBA" id="ARBA00022801"/>
    </source>
</evidence>
<evidence type="ECO:0000256" key="3">
    <source>
        <dbReference type="ARBA" id="ARBA00023098"/>
    </source>
</evidence>
<dbReference type="Pfam" id="PF01734">
    <property type="entry name" value="Patatin"/>
    <property type="match status" value="1"/>
</dbReference>
<feature type="short sequence motif" description="GXGXXG" evidence="4">
    <location>
        <begin position="9"/>
        <end position="14"/>
    </location>
</feature>
<feature type="active site" description="Nucleophile" evidence="4">
    <location>
        <position position="38"/>
    </location>
</feature>
<name>A0ABT5XNI4_9FLAO</name>
<keyword evidence="3 4" id="KW-0443">Lipid metabolism</keyword>
<keyword evidence="1 4" id="KW-0378">Hydrolase</keyword>
<proteinExistence type="predicted"/>
<dbReference type="Proteomes" id="UP001217083">
    <property type="component" value="Unassembled WGS sequence"/>
</dbReference>
<evidence type="ECO:0000313" key="7">
    <source>
        <dbReference type="Proteomes" id="UP001217083"/>
    </source>
</evidence>
<evidence type="ECO:0000256" key="4">
    <source>
        <dbReference type="PROSITE-ProRule" id="PRU01161"/>
    </source>
</evidence>
<dbReference type="InterPro" id="IPR016035">
    <property type="entry name" value="Acyl_Trfase/lysoPLipase"/>
</dbReference>
<organism evidence="6 7">
    <name type="scientific">Flagellimonas okinawensis</name>
    <dbReference type="NCBI Taxonomy" id="3031324"/>
    <lineage>
        <taxon>Bacteria</taxon>
        <taxon>Pseudomonadati</taxon>
        <taxon>Bacteroidota</taxon>
        <taxon>Flavobacteriia</taxon>
        <taxon>Flavobacteriales</taxon>
        <taxon>Flavobacteriaceae</taxon>
        <taxon>Flagellimonas</taxon>
    </lineage>
</organism>
<dbReference type="CDD" id="cd07205">
    <property type="entry name" value="Pat_PNPLA6_PNPLA7_NTE1_like"/>
    <property type="match status" value="1"/>
</dbReference>
<reference evidence="6 7" key="1">
    <citation type="submission" date="2023-03" db="EMBL/GenBank/DDBJ databases">
        <title>Muricauda XX sp. nov. and Muricauda XXX sp. nov., two novel species isolated from Okinawa Trough.</title>
        <authorList>
            <person name="Cao W."/>
            <person name="Deng X."/>
        </authorList>
    </citation>
    <scope>NUCLEOTIDE SEQUENCE [LARGE SCALE GENOMIC DNA]</scope>
    <source>
        <strain evidence="6 7">81s02</strain>
    </source>
</reference>
<keyword evidence="7" id="KW-1185">Reference proteome</keyword>
<feature type="domain" description="PNPLA" evidence="5">
    <location>
        <begin position="5"/>
        <end position="163"/>
    </location>
</feature>
<keyword evidence="2 4" id="KW-0442">Lipid degradation</keyword>
<dbReference type="PROSITE" id="PS51635">
    <property type="entry name" value="PNPLA"/>
    <property type="match status" value="1"/>
</dbReference>
<sequence length="257" mass="28524">MDIGLVLSGGGMRGVAHIGAIKAMEEFGIVPTHISGTSAGAVVGALYANNIGWEGILDFFRTTQIFQGGKYAKGKPGFIDSEKFYKEFIKMLPEDDFMALDKKLFVTATDVVNGTPSIFEEGELIRPILASASFPGMFTPTKVNDHLYVDGGILNNFPVEPLLLLCDRIIGVYVNPLKKISTKDLKHSYNVLERSYKIKMAYDSIEKFKHCDLVVHPDRLDGYSTFQKQGIDEVFEIGYTNTKELLLKSSFYGTQEP</sequence>
<dbReference type="RefSeq" id="WP_275614604.1">
    <property type="nucleotide sequence ID" value="NZ_JARFVA010000002.1"/>
</dbReference>
<feature type="active site" description="Proton acceptor" evidence="4">
    <location>
        <position position="150"/>
    </location>
</feature>
<feature type="short sequence motif" description="DGA/G" evidence="4">
    <location>
        <begin position="150"/>
        <end position="152"/>
    </location>
</feature>
<dbReference type="Gene3D" id="3.40.1090.10">
    <property type="entry name" value="Cytosolic phospholipase A2 catalytic domain"/>
    <property type="match status" value="2"/>
</dbReference>
<gene>
    <name evidence="6" type="ORF">PY091_09485</name>
</gene>